<dbReference type="STRING" id="680198.SCAB_22961"/>
<gene>
    <name evidence="2" type="ordered locus">SCAB_22961</name>
</gene>
<evidence type="ECO:0000313" key="2">
    <source>
        <dbReference type="EMBL" id="CBG69410.1"/>
    </source>
</evidence>
<reference evidence="2 3" key="1">
    <citation type="journal article" date="2010" name="Mol. Plant Microbe Interact.">
        <title>Streptomyces scabies 87-22 contains a coronafacic acid-like biosynthetic cluster that contributes to plant-microbe interactions.</title>
        <authorList>
            <person name="Bignell D.R."/>
            <person name="Seipke R.F."/>
            <person name="Huguet-Tapia J.C."/>
            <person name="Chambers A.H."/>
            <person name="Parry R.J."/>
            <person name="Loria R."/>
        </authorList>
    </citation>
    <scope>NUCLEOTIDE SEQUENCE [LARGE SCALE GENOMIC DNA]</scope>
    <source>
        <strain evidence="2 3">87.22</strain>
    </source>
</reference>
<dbReference type="AlphaFoldDB" id="C9YYV5"/>
<evidence type="ECO:0000256" key="1">
    <source>
        <dbReference type="SAM" id="MobiDB-lite"/>
    </source>
</evidence>
<dbReference type="EMBL" id="FN554889">
    <property type="protein sequence ID" value="CBG69410.1"/>
    <property type="molecule type" value="Genomic_DNA"/>
</dbReference>
<sequence>MLLSTSPVSQGTAKSFRGPVTWDLSRLPAQAAARPVHDPGRGLLDVALPVAPGGDCLADVYMLRAESAVFGPAASDPTVSPPIDTPVARGSRAPTALRRARAQVRVHVRRSTDDAAPDAAGQVIVVLADQPAHRRAVGA</sequence>
<name>C9YYV5_STRSW</name>
<dbReference type="KEGG" id="scb:SCAB_22961"/>
<accession>C9YYV5</accession>
<dbReference type="HOGENOM" id="CLU_1844048_0_0_11"/>
<evidence type="ECO:0000313" key="3">
    <source>
        <dbReference type="Proteomes" id="UP000001444"/>
    </source>
</evidence>
<dbReference type="Proteomes" id="UP000001444">
    <property type="component" value="Chromosome"/>
</dbReference>
<proteinExistence type="predicted"/>
<organism evidence="2 3">
    <name type="scientific">Streptomyces scabiei (strain 87.22)</name>
    <dbReference type="NCBI Taxonomy" id="680198"/>
    <lineage>
        <taxon>Bacteria</taxon>
        <taxon>Bacillati</taxon>
        <taxon>Actinomycetota</taxon>
        <taxon>Actinomycetes</taxon>
        <taxon>Kitasatosporales</taxon>
        <taxon>Streptomycetaceae</taxon>
        <taxon>Streptomyces</taxon>
    </lineage>
</organism>
<protein>
    <submittedName>
        <fullName evidence="2">Putative transposase</fullName>
    </submittedName>
</protein>
<feature type="region of interest" description="Disordered" evidence="1">
    <location>
        <begin position="72"/>
        <end position="100"/>
    </location>
</feature>
<keyword evidence="3" id="KW-1185">Reference proteome</keyword>